<dbReference type="GO" id="GO:0071713">
    <property type="term" value="F:para-aminobenzoyl-glutamate hydrolase activity"/>
    <property type="evidence" value="ECO:0007669"/>
    <property type="project" value="TreeGrafter"/>
</dbReference>
<name>A0A1J5SA70_9ZZZZ</name>
<dbReference type="InterPro" id="IPR036264">
    <property type="entry name" value="Bact_exopeptidase_dim_dom"/>
</dbReference>
<dbReference type="PANTHER" id="PTHR30575">
    <property type="entry name" value="PEPTIDASE M20"/>
    <property type="match status" value="1"/>
</dbReference>
<accession>A0A1J5SA70</accession>
<dbReference type="Gene3D" id="3.40.630.10">
    <property type="entry name" value="Zn peptidases"/>
    <property type="match status" value="1"/>
</dbReference>
<sequence length="486" mass="52310">MRKTKRLILFLSTILISLISFAQKKPVVNPVDAFKSEAITDLQNKYDDYKKIALQIWDYAEVGYKEVKSSALHQKTLTDAGFKVTAGVAGMPTAFIATYGSGSPVIAILAEYDALPGLSQQAIPEKLSAGKNAGHGCGHHLFGTASVAAGIEIKKLMEENKLKGTIRVYGCPAEEGGSGKVYLVRAGLFADVDIVIHWHPGAENGVTMTSALANTSAKFRFHGIAAHAAASPEKGRSALDAVEAMDYMVNMMREHVPQETRIHYVITNGGKAPNVVPDFAEVYYYVRHPNRDMVKSIFERVVKAAEGATLGTGTTMDYEIIGGTHDLLLNKTLAEVMQKDLEKVGGVTYTNEEIEFGKKIQSTFTSKPPAIESAATIKPLKIEEDAGGGSTDVGDVSYAAPTVGLRAATWIPGTPAHSWQAVACGGTEIGTKGMMVAAKTMALTAIDVFTNPSLIEQAKEEFKKAKGDYQYKALLGDRKPALNYRD</sequence>
<dbReference type="InterPro" id="IPR017145">
    <property type="entry name" value="Aminobenzoyl-glu_utiliz_pB"/>
</dbReference>
<dbReference type="InterPro" id="IPR011650">
    <property type="entry name" value="Peptidase_M20_dimer"/>
</dbReference>
<reference evidence="2" key="1">
    <citation type="submission" date="2016-10" db="EMBL/GenBank/DDBJ databases">
        <title>Sequence of Gallionella enrichment culture.</title>
        <authorList>
            <person name="Poehlein A."/>
            <person name="Muehling M."/>
            <person name="Daniel R."/>
        </authorList>
    </citation>
    <scope>NUCLEOTIDE SEQUENCE</scope>
</reference>
<protein>
    <submittedName>
        <fullName evidence="2">p-aminobenzoyl-glutamate hydrolase subunit B</fullName>
        <ecNumber evidence="2">3.5.1.-</ecNumber>
    </submittedName>
</protein>
<dbReference type="SUPFAM" id="SSF53187">
    <property type="entry name" value="Zn-dependent exopeptidases"/>
    <property type="match status" value="1"/>
</dbReference>
<dbReference type="EMBL" id="MLJW01000053">
    <property type="protein sequence ID" value="OIR05082.1"/>
    <property type="molecule type" value="Genomic_DNA"/>
</dbReference>
<dbReference type="NCBIfam" id="TIGR01891">
    <property type="entry name" value="amidohydrolases"/>
    <property type="match status" value="1"/>
</dbReference>
<dbReference type="AlphaFoldDB" id="A0A1J5SA70"/>
<gene>
    <name evidence="2" type="primary">abgB</name>
    <name evidence="2" type="ORF">GALL_128980</name>
</gene>
<dbReference type="PANTHER" id="PTHR30575:SF0">
    <property type="entry name" value="XAA-ARG DIPEPTIDASE"/>
    <property type="match status" value="1"/>
</dbReference>
<proteinExistence type="predicted"/>
<dbReference type="CDD" id="cd05673">
    <property type="entry name" value="M20_Acy1L2_AbgB"/>
    <property type="match status" value="1"/>
</dbReference>
<dbReference type="EC" id="3.5.1.-" evidence="2"/>
<feature type="domain" description="Peptidase M20 dimerisation" evidence="1">
    <location>
        <begin position="216"/>
        <end position="306"/>
    </location>
</feature>
<evidence type="ECO:0000313" key="2">
    <source>
        <dbReference type="EMBL" id="OIR05082.1"/>
    </source>
</evidence>
<dbReference type="GO" id="GO:0016805">
    <property type="term" value="F:dipeptidase activity"/>
    <property type="evidence" value="ECO:0007669"/>
    <property type="project" value="TreeGrafter"/>
</dbReference>
<dbReference type="Gene3D" id="3.30.70.360">
    <property type="match status" value="1"/>
</dbReference>
<comment type="caution">
    <text evidence="2">The sequence shown here is derived from an EMBL/GenBank/DDBJ whole genome shotgun (WGS) entry which is preliminary data.</text>
</comment>
<dbReference type="InterPro" id="IPR017439">
    <property type="entry name" value="Amidohydrolase"/>
</dbReference>
<dbReference type="InterPro" id="IPR002933">
    <property type="entry name" value="Peptidase_M20"/>
</dbReference>
<dbReference type="PIRSF" id="PIRSF037227">
    <property type="entry name" value="Aminobenzoyl-glu_utiliz_pB"/>
    <property type="match status" value="1"/>
</dbReference>
<dbReference type="InterPro" id="IPR052030">
    <property type="entry name" value="Peptidase_M20/M20A_hydrolases"/>
</dbReference>
<dbReference type="Pfam" id="PF01546">
    <property type="entry name" value="Peptidase_M20"/>
    <property type="match status" value="1"/>
</dbReference>
<evidence type="ECO:0000259" key="1">
    <source>
        <dbReference type="Pfam" id="PF07687"/>
    </source>
</evidence>
<dbReference type="GO" id="GO:0005737">
    <property type="term" value="C:cytoplasm"/>
    <property type="evidence" value="ECO:0007669"/>
    <property type="project" value="TreeGrafter"/>
</dbReference>
<dbReference type="FunFam" id="3.30.70.360:FF:000004">
    <property type="entry name" value="Peptidase M20 domain-containing protein 2"/>
    <property type="match status" value="1"/>
</dbReference>
<organism evidence="2">
    <name type="scientific">mine drainage metagenome</name>
    <dbReference type="NCBI Taxonomy" id="410659"/>
    <lineage>
        <taxon>unclassified sequences</taxon>
        <taxon>metagenomes</taxon>
        <taxon>ecological metagenomes</taxon>
    </lineage>
</organism>
<dbReference type="GO" id="GO:0046657">
    <property type="term" value="P:folic acid catabolic process"/>
    <property type="evidence" value="ECO:0007669"/>
    <property type="project" value="TreeGrafter"/>
</dbReference>
<dbReference type="SUPFAM" id="SSF55031">
    <property type="entry name" value="Bacterial exopeptidase dimerisation domain"/>
    <property type="match status" value="1"/>
</dbReference>
<dbReference type="Pfam" id="PF07687">
    <property type="entry name" value="M20_dimer"/>
    <property type="match status" value="1"/>
</dbReference>
<keyword evidence="2" id="KW-0378">Hydrolase</keyword>